<reference evidence="1 2" key="1">
    <citation type="submission" date="2018-11" db="EMBL/GenBank/DDBJ databases">
        <title>Sequencing the genomes of 1000 actinobacteria strains.</title>
        <authorList>
            <person name="Klenk H.-P."/>
        </authorList>
    </citation>
    <scope>NUCLEOTIDE SEQUENCE [LARGE SCALE GENOMIC DNA]</scope>
    <source>
        <strain evidence="1 2">DSM 44781</strain>
    </source>
</reference>
<comment type="caution">
    <text evidence="1">The sequence shown here is derived from an EMBL/GenBank/DDBJ whole genome shotgun (WGS) entry which is preliminary data.</text>
</comment>
<dbReference type="Proteomes" id="UP000266906">
    <property type="component" value="Unassembled WGS sequence"/>
</dbReference>
<protein>
    <submittedName>
        <fullName evidence="1">Uncharacterized protein</fullName>
    </submittedName>
</protein>
<proteinExistence type="predicted"/>
<evidence type="ECO:0000313" key="2">
    <source>
        <dbReference type="Proteomes" id="UP000266906"/>
    </source>
</evidence>
<accession>A0A3N4S7W6</accession>
<dbReference type="EMBL" id="RKQG01000001">
    <property type="protein sequence ID" value="RPE34780.1"/>
    <property type="molecule type" value="Genomic_DNA"/>
</dbReference>
<name>A0A3N4S7W6_9ACTN</name>
<organism evidence="1 2">
    <name type="scientific">Kitasatospora cineracea</name>
    <dbReference type="NCBI Taxonomy" id="88074"/>
    <lineage>
        <taxon>Bacteria</taxon>
        <taxon>Bacillati</taxon>
        <taxon>Actinomycetota</taxon>
        <taxon>Actinomycetes</taxon>
        <taxon>Kitasatosporales</taxon>
        <taxon>Streptomycetaceae</taxon>
        <taxon>Kitasatospora</taxon>
    </lineage>
</organism>
<dbReference type="AlphaFoldDB" id="A0A3N4S7W6"/>
<gene>
    <name evidence="1" type="ORF">EDD38_3116</name>
</gene>
<keyword evidence="2" id="KW-1185">Reference proteome</keyword>
<evidence type="ECO:0000313" key="1">
    <source>
        <dbReference type="EMBL" id="RPE34780.1"/>
    </source>
</evidence>
<sequence>MKGKGITPKTTTPAEEAPAATVGGLLEAIRALDGGPLTVAAVTYLPVDALLDRVGLDVMEIDRAELPPSVRTTYTGVLMQPLGARPVLLLPRGQGQAEREQVIRTLAWRQATDPARSARPVHLPGSKPVCAIPGCQNDHLPDPDGEFEITHRHFGNERSADDADGRPVIGAWFEIDGARAGIKLETFHVDRQMSVPDGRAFAEQLRRLADSIDGDLDTIEGAAK</sequence>
<dbReference type="RefSeq" id="WP_123818441.1">
    <property type="nucleotide sequence ID" value="NZ_RKQG01000001.1"/>
</dbReference>